<proteinExistence type="inferred from homology"/>
<dbReference type="SUPFAM" id="SSF50494">
    <property type="entry name" value="Trypsin-like serine proteases"/>
    <property type="match status" value="1"/>
</dbReference>
<dbReference type="KEGG" id="bcai:K788_0000564"/>
<dbReference type="EMBL" id="CP012747">
    <property type="protein sequence ID" value="ALL68370.1"/>
    <property type="molecule type" value="Genomic_DNA"/>
</dbReference>
<accession>A0A0P0RIC6</accession>
<evidence type="ECO:0000313" key="5">
    <source>
        <dbReference type="EMBL" id="ALL68370.1"/>
    </source>
</evidence>
<sequence length="794" mass="86379">MRFILKIAVCLVGFLVGSRSALPADEASLANATVLIYATSDQSVQVGTGFFINAAGDIATAYHVIYGAKSLQIISHQGSFATYTIKSFDSERDLAVITVKSISGLPFKFIPVQSPPDDLAGKAGLVIGNPDMKKDFAIHVTFPRGRPIASGEWSTSGLGTGGNRWIFSKSDVKLIAVDGTLNHGMSGGPVIVDGKAIGVFSGGEEQSGGGLGWAISSEYLMSMRPSPTVTDLAKLPPLALLAPNSAKPALLKAVVSPFGLQAYPIIASQQRQRSNVSALGAMVEEVSPNFSDCKAFYESTAGGRGRAYPTKDTDEYRCLLVLLASARLMVQSSLAVNELMKQSESSYKQLYPMWEKRVSLSSSLDIKQGLLRGVDQIVDVCKVDPALQQLVSETGRIVGDAFKPMEKLPTFPPTDIAANSSLEQKAKLTFDYLQHDYGRTLIASMSDGMPALPRWIDAIVKLTGVMLNCSETVAKAIDFQSDLKRRDEHLNASDLRPNEQAYFVGMYLGFYQGVLVIAQECQSKFGRSDDIDKALFRFKQKHLLYTQSLDTIGPQAFGASDYVDLKNYVTQTARPQAKAMLNELAAKGVEAEFCATLPAYIDKRNIENMFPDTAEALSGREVDRSKTSDIMAETEKAFGELFARLFVLSPQNGAKVGAQLFPNFFRVMVRTWMSNLLLQCTNIASPLPPAVSDTLQKLSSQNQSELTAERKKIENMAANAVGSSLNMDQTWRSVELMANKMNEEYMKEFGIQSSGSLASACIQLIRPDVQKLIADGIPSDAEFGAKFKKIQELN</sequence>
<dbReference type="PANTHER" id="PTHR43343:SF3">
    <property type="entry name" value="PROTEASE DO-LIKE 8, CHLOROPLASTIC"/>
    <property type="match status" value="1"/>
</dbReference>
<evidence type="ECO:0000256" key="2">
    <source>
        <dbReference type="ARBA" id="ARBA00022670"/>
    </source>
</evidence>
<keyword evidence="2" id="KW-0645">Protease</keyword>
<dbReference type="RefSeq" id="WP_035998342.1">
    <property type="nucleotide sequence ID" value="NZ_CP012747.1"/>
</dbReference>
<organism evidence="5 6">
    <name type="scientific">Paraburkholderia caribensis MBA4</name>
    <dbReference type="NCBI Taxonomy" id="1323664"/>
    <lineage>
        <taxon>Bacteria</taxon>
        <taxon>Pseudomonadati</taxon>
        <taxon>Pseudomonadota</taxon>
        <taxon>Betaproteobacteria</taxon>
        <taxon>Burkholderiales</taxon>
        <taxon>Burkholderiaceae</taxon>
        <taxon>Paraburkholderia</taxon>
    </lineage>
</organism>
<dbReference type="InterPro" id="IPR043504">
    <property type="entry name" value="Peptidase_S1_PA_chymotrypsin"/>
</dbReference>
<evidence type="ECO:0000256" key="3">
    <source>
        <dbReference type="ARBA" id="ARBA00022801"/>
    </source>
</evidence>
<evidence type="ECO:0000256" key="1">
    <source>
        <dbReference type="ARBA" id="ARBA00010541"/>
    </source>
</evidence>
<dbReference type="InterPro" id="IPR051201">
    <property type="entry name" value="Chloro_Bact_Ser_Proteases"/>
</dbReference>
<dbReference type="Pfam" id="PF13365">
    <property type="entry name" value="Trypsin_2"/>
    <property type="match status" value="1"/>
</dbReference>
<dbReference type="AlphaFoldDB" id="A0A0P0RIC6"/>
<evidence type="ECO:0000256" key="4">
    <source>
        <dbReference type="SAM" id="SignalP"/>
    </source>
</evidence>
<reference evidence="5 6" key="1">
    <citation type="journal article" date="2014" name="Genome Announc.">
        <title>Draft Genome Sequence of the Haloacid-Degrading Burkholderia caribensis Strain MBA4.</title>
        <authorList>
            <person name="Pan Y."/>
            <person name="Kong K.F."/>
            <person name="Tsang J.S."/>
        </authorList>
    </citation>
    <scope>NUCLEOTIDE SEQUENCE [LARGE SCALE GENOMIC DNA]</scope>
    <source>
        <strain evidence="5 6">MBA4</strain>
    </source>
</reference>
<dbReference type="PANTHER" id="PTHR43343">
    <property type="entry name" value="PEPTIDASE S12"/>
    <property type="match status" value="1"/>
</dbReference>
<name>A0A0P0RIC6_9BURK</name>
<dbReference type="GO" id="GO:0006508">
    <property type="term" value="P:proteolysis"/>
    <property type="evidence" value="ECO:0007669"/>
    <property type="project" value="UniProtKB-KW"/>
</dbReference>
<keyword evidence="4" id="KW-0732">Signal</keyword>
<gene>
    <name evidence="5" type="ORF">K788_0000564</name>
</gene>
<keyword evidence="3" id="KW-0378">Hydrolase</keyword>
<feature type="signal peptide" evidence="4">
    <location>
        <begin position="1"/>
        <end position="23"/>
    </location>
</feature>
<evidence type="ECO:0000313" key="6">
    <source>
        <dbReference type="Proteomes" id="UP000019146"/>
    </source>
</evidence>
<dbReference type="InterPro" id="IPR009003">
    <property type="entry name" value="Peptidase_S1_PA"/>
</dbReference>
<dbReference type="Gene3D" id="2.40.10.10">
    <property type="entry name" value="Trypsin-like serine proteases"/>
    <property type="match status" value="2"/>
</dbReference>
<dbReference type="GeneID" id="69972089"/>
<dbReference type="Proteomes" id="UP000019146">
    <property type="component" value="Chromosome 2"/>
</dbReference>
<comment type="similarity">
    <text evidence="1">Belongs to the peptidase S1C family.</text>
</comment>
<protein>
    <submittedName>
        <fullName evidence="5">Trypsin-like peptidase domain</fullName>
    </submittedName>
</protein>
<dbReference type="GO" id="GO:0008233">
    <property type="term" value="F:peptidase activity"/>
    <property type="evidence" value="ECO:0007669"/>
    <property type="project" value="UniProtKB-KW"/>
</dbReference>
<feature type="chain" id="PRO_5006054355" evidence="4">
    <location>
        <begin position="24"/>
        <end position="794"/>
    </location>
</feature>